<proteinExistence type="predicted"/>
<keyword evidence="2" id="KW-0812">Transmembrane</keyword>
<dbReference type="PROSITE" id="PS50222">
    <property type="entry name" value="EF_HAND_2"/>
    <property type="match status" value="1"/>
</dbReference>
<dbReference type="AlphaFoldDB" id="A0A7S3ZS35"/>
<gene>
    <name evidence="4" type="ORF">PCAL00307_LOCUS7288</name>
    <name evidence="5" type="ORF">PECAL_5P27840</name>
</gene>
<dbReference type="InterPro" id="IPR002048">
    <property type="entry name" value="EF_hand_dom"/>
</dbReference>
<feature type="transmembrane region" description="Helical" evidence="2">
    <location>
        <begin position="185"/>
        <end position="204"/>
    </location>
</feature>
<keyword evidence="1" id="KW-0106">Calcium</keyword>
<evidence type="ECO:0000256" key="2">
    <source>
        <dbReference type="SAM" id="Phobius"/>
    </source>
</evidence>
<dbReference type="SUPFAM" id="SSF47473">
    <property type="entry name" value="EF-hand"/>
    <property type="match status" value="1"/>
</dbReference>
<keyword evidence="6" id="KW-1185">Reference proteome</keyword>
<dbReference type="GO" id="GO:0005509">
    <property type="term" value="F:calcium ion binding"/>
    <property type="evidence" value="ECO:0007669"/>
    <property type="project" value="InterPro"/>
</dbReference>
<organism evidence="4">
    <name type="scientific">Pelagomonas calceolata</name>
    <dbReference type="NCBI Taxonomy" id="35677"/>
    <lineage>
        <taxon>Eukaryota</taxon>
        <taxon>Sar</taxon>
        <taxon>Stramenopiles</taxon>
        <taxon>Ochrophyta</taxon>
        <taxon>Pelagophyceae</taxon>
        <taxon>Pelagomonadales</taxon>
        <taxon>Pelagomonadaceae</taxon>
        <taxon>Pelagomonas</taxon>
    </lineage>
</organism>
<evidence type="ECO:0000256" key="1">
    <source>
        <dbReference type="ARBA" id="ARBA00022837"/>
    </source>
</evidence>
<dbReference type="EMBL" id="CAKKNE010000005">
    <property type="protein sequence ID" value="CAH0378268.1"/>
    <property type="molecule type" value="Genomic_DNA"/>
</dbReference>
<reference evidence="5" key="2">
    <citation type="submission" date="2021-11" db="EMBL/GenBank/DDBJ databases">
        <authorList>
            <consortium name="Genoscope - CEA"/>
            <person name="William W."/>
        </authorList>
    </citation>
    <scope>NUCLEOTIDE SEQUENCE</scope>
</reference>
<name>A0A7S3ZS35_9STRA</name>
<feature type="transmembrane region" description="Helical" evidence="2">
    <location>
        <begin position="236"/>
        <end position="260"/>
    </location>
</feature>
<dbReference type="PROSITE" id="PS50096">
    <property type="entry name" value="IQ"/>
    <property type="match status" value="1"/>
</dbReference>
<protein>
    <recommendedName>
        <fullName evidence="3">EF-hand domain-containing protein</fullName>
    </recommendedName>
</protein>
<reference evidence="4" key="1">
    <citation type="submission" date="2021-01" db="EMBL/GenBank/DDBJ databases">
        <authorList>
            <person name="Corre E."/>
            <person name="Pelletier E."/>
            <person name="Niang G."/>
            <person name="Scheremetjew M."/>
            <person name="Finn R."/>
            <person name="Kale V."/>
            <person name="Holt S."/>
            <person name="Cochrane G."/>
            <person name="Meng A."/>
            <person name="Brown T."/>
            <person name="Cohen L."/>
        </authorList>
    </citation>
    <scope>NUCLEOTIDE SEQUENCE</scope>
    <source>
        <strain evidence="4">CCMP1756</strain>
    </source>
</reference>
<sequence length="546" mass="61363">MKLWRREPTPEEELDRRAAAAVTLQRWTRGIKWRKTHAKDVRALAALRRFQASTRAREAELVEVTPLRRSAGLVASAVGAAAGFVASSGDTTIAAATAASLAAFTERQGENERHKQTQQLTASLQRDAINQDRLLHRDSLRADQELHRRSIHVDKVLHLKTILTDLLEADKEADRDLWEQRTERFQTLMTVSGLLFAGAFALAVEGDLPREARNDCAFPTPRSDHPNCLKLVTLHYSLLASAFGLHLCVISGCLCITRLFSEFMDVRLKGQAVIKRNMKRYSVLLLGMHENSLDSKEVEEAERRLDDALRQQCVIETSRRGTSDGGEATFAWSLFEWYERRCLLQEKVVNFCFQTGTLAIIGCLMTYMKGHLTLGDPEEMLVAKTAFTCFASILGGFAIASNMLSCLGATWWERCGINRRRSGRPITYDTAVVVQRAEQLYTWADADGNGILDRDEFAEMIRSIDAVEGPLIRKAHDARLRAMANGDEEPPRHPWDVLGKQEDGTVYKRVLRAVVKRLMRRHDLHAGDTVSKMEWDAAVNAVTFSG</sequence>
<keyword evidence="2" id="KW-0472">Membrane</keyword>
<dbReference type="InterPro" id="IPR018247">
    <property type="entry name" value="EF_Hand_1_Ca_BS"/>
</dbReference>
<evidence type="ECO:0000313" key="6">
    <source>
        <dbReference type="Proteomes" id="UP000789595"/>
    </source>
</evidence>
<accession>A0A7S3ZS35</accession>
<dbReference type="Gene3D" id="1.10.238.10">
    <property type="entry name" value="EF-hand"/>
    <property type="match status" value="1"/>
</dbReference>
<dbReference type="InterPro" id="IPR011992">
    <property type="entry name" value="EF-hand-dom_pair"/>
</dbReference>
<keyword evidence="2" id="KW-1133">Transmembrane helix</keyword>
<dbReference type="EMBL" id="HBIW01008582">
    <property type="protein sequence ID" value="CAE0691852.1"/>
    <property type="molecule type" value="Transcribed_RNA"/>
</dbReference>
<evidence type="ECO:0000313" key="5">
    <source>
        <dbReference type="EMBL" id="CAH0378268.1"/>
    </source>
</evidence>
<dbReference type="Proteomes" id="UP000789595">
    <property type="component" value="Unassembled WGS sequence"/>
</dbReference>
<feature type="transmembrane region" description="Helical" evidence="2">
    <location>
        <begin position="348"/>
        <end position="370"/>
    </location>
</feature>
<evidence type="ECO:0000259" key="3">
    <source>
        <dbReference type="PROSITE" id="PS50222"/>
    </source>
</evidence>
<feature type="domain" description="EF-hand" evidence="3">
    <location>
        <begin position="445"/>
        <end position="467"/>
    </location>
</feature>
<feature type="transmembrane region" description="Helical" evidence="2">
    <location>
        <begin position="390"/>
        <end position="412"/>
    </location>
</feature>
<evidence type="ECO:0000313" key="4">
    <source>
        <dbReference type="EMBL" id="CAE0691852.1"/>
    </source>
</evidence>
<dbReference type="OrthoDB" id="10658049at2759"/>
<dbReference type="PROSITE" id="PS00018">
    <property type="entry name" value="EF_HAND_1"/>
    <property type="match status" value="1"/>
</dbReference>